<evidence type="ECO:0000313" key="8">
    <source>
        <dbReference type="Proteomes" id="UP001166093"/>
    </source>
</evidence>
<comment type="similarity">
    <text evidence="2">Belongs to the ADIPOR family.</text>
</comment>
<feature type="transmembrane region" description="Helical" evidence="6">
    <location>
        <begin position="132"/>
        <end position="154"/>
    </location>
</feature>
<sequence>PQVFQEDGIISGYRHPRSSALDCILSSFQMTNETVNIWTHFLPTWYFLWQFCVLCSTLDFWSECYSWPLLVYMLLICLYPFTSSCAHTFSSMSAEARHVCYFFDYGALSLYSLGCAITYGAYVMPDCWINSVFHHCFVPVAVLNTLVCTALSCYSRFPELEFPRWSKILRTAAFVYPFVFDNIPLFYRVSSGSPSPIMECQMGQWVDSWEARDTTLLSQTRLRRWDSPREEVLCPVFFHPLQKHHCCVVCTAQPLCQETSMILMEAILADMSSRRGWLAAHTPMPSFLGSVGAVSIGVVLNLAIIGLFSATLLWTPSTAH</sequence>
<dbReference type="PANTHER" id="PTHR20855:SF39">
    <property type="entry name" value="MEMBRANE PROGESTIN RECEPTOR DELTA"/>
    <property type="match status" value="1"/>
</dbReference>
<dbReference type="EMBL" id="JAAWVQ010091437">
    <property type="protein sequence ID" value="MBN3279633.1"/>
    <property type="molecule type" value="Genomic_DNA"/>
</dbReference>
<keyword evidence="3 6" id="KW-0812">Transmembrane</keyword>
<keyword evidence="4 6" id="KW-1133">Transmembrane helix</keyword>
<accession>A0ABS2XZP1</accession>
<comment type="caution">
    <text evidence="7">The sequence shown here is derived from an EMBL/GenBank/DDBJ whole genome shotgun (WGS) entry which is preliminary data.</text>
</comment>
<evidence type="ECO:0000256" key="5">
    <source>
        <dbReference type="ARBA" id="ARBA00023136"/>
    </source>
</evidence>
<dbReference type="InterPro" id="IPR004254">
    <property type="entry name" value="AdipoR/HlyIII-related"/>
</dbReference>
<evidence type="ECO:0000313" key="7">
    <source>
        <dbReference type="EMBL" id="MBN3279633.1"/>
    </source>
</evidence>
<dbReference type="Proteomes" id="UP001166093">
    <property type="component" value="Unassembled WGS sequence"/>
</dbReference>
<evidence type="ECO:0000256" key="2">
    <source>
        <dbReference type="ARBA" id="ARBA00007018"/>
    </source>
</evidence>
<protein>
    <submittedName>
        <fullName evidence="7">PAQR6 protein</fullName>
    </submittedName>
</protein>
<name>A0ABS2XZP1_POLSP</name>
<evidence type="ECO:0000256" key="1">
    <source>
        <dbReference type="ARBA" id="ARBA00004141"/>
    </source>
</evidence>
<feature type="transmembrane region" description="Helical" evidence="6">
    <location>
        <begin position="101"/>
        <end position="120"/>
    </location>
</feature>
<dbReference type="Pfam" id="PF03006">
    <property type="entry name" value="HlyIII"/>
    <property type="match status" value="1"/>
</dbReference>
<reference evidence="7" key="1">
    <citation type="journal article" date="2021" name="Cell">
        <title>Tracing the genetic footprints of vertebrate landing in non-teleost ray-finned fishes.</title>
        <authorList>
            <person name="Bi X."/>
            <person name="Wang K."/>
            <person name="Yang L."/>
            <person name="Pan H."/>
            <person name="Jiang H."/>
            <person name="Wei Q."/>
            <person name="Fang M."/>
            <person name="Yu H."/>
            <person name="Zhu C."/>
            <person name="Cai Y."/>
            <person name="He Y."/>
            <person name="Gan X."/>
            <person name="Zeng H."/>
            <person name="Yu D."/>
            <person name="Zhu Y."/>
            <person name="Jiang H."/>
            <person name="Qiu Q."/>
            <person name="Yang H."/>
            <person name="Zhang Y.E."/>
            <person name="Wang W."/>
            <person name="Zhu M."/>
            <person name="He S."/>
            <person name="Zhang G."/>
        </authorList>
    </citation>
    <scope>NUCLEOTIDE SEQUENCE</scope>
    <source>
        <strain evidence="7">Pddl_001</strain>
    </source>
</reference>
<feature type="transmembrane region" description="Helical" evidence="6">
    <location>
        <begin position="69"/>
        <end position="89"/>
    </location>
</feature>
<evidence type="ECO:0000256" key="4">
    <source>
        <dbReference type="ARBA" id="ARBA00022989"/>
    </source>
</evidence>
<feature type="non-terminal residue" evidence="7">
    <location>
        <position position="320"/>
    </location>
</feature>
<evidence type="ECO:0000256" key="6">
    <source>
        <dbReference type="SAM" id="Phobius"/>
    </source>
</evidence>
<dbReference type="PANTHER" id="PTHR20855">
    <property type="entry name" value="ADIPOR/PROGESTIN RECEPTOR-RELATED"/>
    <property type="match status" value="1"/>
</dbReference>
<keyword evidence="5 6" id="KW-0472">Membrane</keyword>
<comment type="subcellular location">
    <subcellularLocation>
        <location evidence="1">Membrane</location>
        <topology evidence="1">Multi-pass membrane protein</topology>
    </subcellularLocation>
</comment>
<evidence type="ECO:0000256" key="3">
    <source>
        <dbReference type="ARBA" id="ARBA00022692"/>
    </source>
</evidence>
<proteinExistence type="inferred from homology"/>
<feature type="non-terminal residue" evidence="7">
    <location>
        <position position="1"/>
    </location>
</feature>
<gene>
    <name evidence="7" type="primary">Paqr6</name>
    <name evidence="7" type="ORF">GTO93_0007439</name>
</gene>
<keyword evidence="8" id="KW-1185">Reference proteome</keyword>
<organism evidence="7 8">
    <name type="scientific">Polyodon spathula</name>
    <name type="common">North American paddlefish</name>
    <name type="synonym">Squalus spathula</name>
    <dbReference type="NCBI Taxonomy" id="7913"/>
    <lineage>
        <taxon>Eukaryota</taxon>
        <taxon>Metazoa</taxon>
        <taxon>Chordata</taxon>
        <taxon>Craniata</taxon>
        <taxon>Vertebrata</taxon>
        <taxon>Euteleostomi</taxon>
        <taxon>Actinopterygii</taxon>
        <taxon>Chondrostei</taxon>
        <taxon>Acipenseriformes</taxon>
        <taxon>Polyodontidae</taxon>
        <taxon>Polyodon</taxon>
    </lineage>
</organism>
<feature type="transmembrane region" description="Helical" evidence="6">
    <location>
        <begin position="287"/>
        <end position="314"/>
    </location>
</feature>